<dbReference type="AlphaFoldDB" id="A0AAE3XPR3"/>
<dbReference type="Proteomes" id="UP001185092">
    <property type="component" value="Unassembled WGS sequence"/>
</dbReference>
<reference evidence="2" key="1">
    <citation type="submission" date="2023-07" db="EMBL/GenBank/DDBJ databases">
        <title>Genomic Encyclopedia of Type Strains, Phase IV (KMG-IV): sequencing the most valuable type-strain genomes for metagenomic binning, comparative biology and taxonomic classification.</title>
        <authorList>
            <person name="Goeker M."/>
        </authorList>
    </citation>
    <scope>NUCLEOTIDE SEQUENCE</scope>
    <source>
        <strain evidence="2">DSM 26174</strain>
    </source>
</reference>
<gene>
    <name evidence="2" type="ORF">HNQ88_003489</name>
</gene>
<evidence type="ECO:0000313" key="2">
    <source>
        <dbReference type="EMBL" id="MDR6240423.1"/>
    </source>
</evidence>
<keyword evidence="1" id="KW-0812">Transmembrane</keyword>
<name>A0AAE3XPR3_9BACT</name>
<keyword evidence="1" id="KW-1133">Transmembrane helix</keyword>
<dbReference type="EMBL" id="JAVDQD010000004">
    <property type="protein sequence ID" value="MDR6240423.1"/>
    <property type="molecule type" value="Genomic_DNA"/>
</dbReference>
<accession>A0AAE3XPR3</accession>
<keyword evidence="3" id="KW-1185">Reference proteome</keyword>
<organism evidence="2 3">
    <name type="scientific">Aureibacter tunicatorum</name>
    <dbReference type="NCBI Taxonomy" id="866807"/>
    <lineage>
        <taxon>Bacteria</taxon>
        <taxon>Pseudomonadati</taxon>
        <taxon>Bacteroidota</taxon>
        <taxon>Cytophagia</taxon>
        <taxon>Cytophagales</taxon>
        <taxon>Persicobacteraceae</taxon>
        <taxon>Aureibacter</taxon>
    </lineage>
</organism>
<feature type="transmembrane region" description="Helical" evidence="1">
    <location>
        <begin position="88"/>
        <end position="107"/>
    </location>
</feature>
<keyword evidence="1" id="KW-0472">Membrane</keyword>
<sequence>MRVILILLACVFSVLILVNEIAAPQISAFEESKCTRYCHNVVCKHQLIKHGDAEHGNLFWKVMFSLYRKNILMLRENPLGLTYEQMNLLVYVIIVPAIALLLLINLLRKNYG</sequence>
<comment type="caution">
    <text evidence="2">The sequence shown here is derived from an EMBL/GenBank/DDBJ whole genome shotgun (WGS) entry which is preliminary data.</text>
</comment>
<protein>
    <submittedName>
        <fullName evidence="2">Uncharacterized protein</fullName>
    </submittedName>
</protein>
<evidence type="ECO:0000313" key="3">
    <source>
        <dbReference type="Proteomes" id="UP001185092"/>
    </source>
</evidence>
<proteinExistence type="predicted"/>
<evidence type="ECO:0000256" key="1">
    <source>
        <dbReference type="SAM" id="Phobius"/>
    </source>
</evidence>
<dbReference type="RefSeq" id="WP_309940342.1">
    <property type="nucleotide sequence ID" value="NZ_AP025305.1"/>
</dbReference>